<proteinExistence type="predicted"/>
<gene>
    <name evidence="2" type="ORF">N7492_004246</name>
</gene>
<comment type="caution">
    <text evidence="2">The sequence shown here is derived from an EMBL/GenBank/DDBJ whole genome shotgun (WGS) entry which is preliminary data.</text>
</comment>
<dbReference type="Proteomes" id="UP001146351">
    <property type="component" value="Unassembled WGS sequence"/>
</dbReference>
<organism evidence="2 3">
    <name type="scientific">Penicillium capsulatum</name>
    <dbReference type="NCBI Taxonomy" id="69766"/>
    <lineage>
        <taxon>Eukaryota</taxon>
        <taxon>Fungi</taxon>
        <taxon>Dikarya</taxon>
        <taxon>Ascomycota</taxon>
        <taxon>Pezizomycotina</taxon>
        <taxon>Eurotiomycetes</taxon>
        <taxon>Eurotiomycetidae</taxon>
        <taxon>Eurotiales</taxon>
        <taxon>Aspergillaceae</taxon>
        <taxon>Penicillium</taxon>
    </lineage>
</organism>
<dbReference type="OrthoDB" id="4324149at2759"/>
<keyword evidence="3" id="KW-1185">Reference proteome</keyword>
<feature type="signal peptide" evidence="1">
    <location>
        <begin position="1"/>
        <end position="17"/>
    </location>
</feature>
<name>A0A9W9LQZ4_9EURO</name>
<evidence type="ECO:0000256" key="1">
    <source>
        <dbReference type="SAM" id="SignalP"/>
    </source>
</evidence>
<keyword evidence="2" id="KW-0238">DNA-binding</keyword>
<feature type="chain" id="PRO_5040774022" evidence="1">
    <location>
        <begin position="18"/>
        <end position="406"/>
    </location>
</feature>
<reference evidence="2" key="1">
    <citation type="submission" date="2022-11" db="EMBL/GenBank/DDBJ databases">
        <authorList>
            <person name="Petersen C."/>
        </authorList>
    </citation>
    <scope>NUCLEOTIDE SEQUENCE</scope>
    <source>
        <strain evidence="2">IBT 21917</strain>
    </source>
</reference>
<dbReference type="EMBL" id="JAPQKO010000003">
    <property type="protein sequence ID" value="KAJ5171653.1"/>
    <property type="molecule type" value="Genomic_DNA"/>
</dbReference>
<dbReference type="GO" id="GO:0003677">
    <property type="term" value="F:DNA binding"/>
    <property type="evidence" value="ECO:0007669"/>
    <property type="project" value="UniProtKB-KW"/>
</dbReference>
<evidence type="ECO:0000313" key="3">
    <source>
        <dbReference type="Proteomes" id="UP001146351"/>
    </source>
</evidence>
<reference evidence="2" key="2">
    <citation type="journal article" date="2023" name="IMA Fungus">
        <title>Comparative genomic study of the Penicillium genus elucidates a diverse pangenome and 15 lateral gene transfer events.</title>
        <authorList>
            <person name="Petersen C."/>
            <person name="Sorensen T."/>
            <person name="Nielsen M.R."/>
            <person name="Sondergaard T.E."/>
            <person name="Sorensen J.L."/>
            <person name="Fitzpatrick D.A."/>
            <person name="Frisvad J.C."/>
            <person name="Nielsen K.L."/>
        </authorList>
    </citation>
    <scope>NUCLEOTIDE SEQUENCE</scope>
    <source>
        <strain evidence="2">IBT 21917</strain>
    </source>
</reference>
<accession>A0A9W9LQZ4</accession>
<keyword evidence="1" id="KW-0732">Signal</keyword>
<sequence length="406" mass="45577">MKLFVTILLSFLGVLVAARPPTLAPSSLSQRSSTGVPKNVTEFARLIVDTSNPEGPQPCKVLVHTKFLKGTSPRIGHFDPKLKQCVSDDPEADFISANMGPYGKIQLAYKPSKGDSQLFGYIQDGKLVSQPYVPGALNIANYESGNIFNFTSYTLPLGVLPDCPKKPNLSKIAREWGVSYDILRNRLRRKSGPLTIPKPANRVLEPYQEQAFIRWIEYMRENHLPVTPDILREWANRSLQRAGKEITVSKMLPPALNLGPTHQKAKDKHRIEAEDIGYLIHWDDQLANLTKDKPSRLIYNMDECGFQPGKCKPRKVIGSKKRYTPASASTPALSTLDHAETITAIECIAADGWQMEPLFIFKGKTLQESWYHPIFLQDKANHGAYCAASQKWLYYRSISPRLARSV</sequence>
<dbReference type="AlphaFoldDB" id="A0A9W9LQZ4"/>
<protein>
    <submittedName>
        <fullName evidence="2">Transcriptional regulator family: Centromere protein B DNA-binding region</fullName>
    </submittedName>
</protein>
<evidence type="ECO:0000313" key="2">
    <source>
        <dbReference type="EMBL" id="KAJ5171653.1"/>
    </source>
</evidence>